<name>A0A9P3GSU3_9APHY</name>
<feature type="region of interest" description="Disordered" evidence="1">
    <location>
        <begin position="37"/>
        <end position="60"/>
    </location>
</feature>
<evidence type="ECO:0000256" key="1">
    <source>
        <dbReference type="SAM" id="MobiDB-lite"/>
    </source>
</evidence>
<reference evidence="2 3" key="1">
    <citation type="submission" date="2021-08" db="EMBL/GenBank/DDBJ databases">
        <title>Draft Genome Sequence of Phanerochaete sordida strain YK-624.</title>
        <authorList>
            <person name="Mori T."/>
            <person name="Dohra H."/>
            <person name="Suzuki T."/>
            <person name="Kawagishi H."/>
            <person name="Hirai H."/>
        </authorList>
    </citation>
    <scope>NUCLEOTIDE SEQUENCE [LARGE SCALE GENOMIC DNA]</scope>
    <source>
        <strain evidence="2 3">YK-624</strain>
    </source>
</reference>
<organism evidence="2 3">
    <name type="scientific">Phanerochaete sordida</name>
    <dbReference type="NCBI Taxonomy" id="48140"/>
    <lineage>
        <taxon>Eukaryota</taxon>
        <taxon>Fungi</taxon>
        <taxon>Dikarya</taxon>
        <taxon>Basidiomycota</taxon>
        <taxon>Agaricomycotina</taxon>
        <taxon>Agaricomycetes</taxon>
        <taxon>Polyporales</taxon>
        <taxon>Phanerochaetaceae</taxon>
        <taxon>Phanerochaete</taxon>
    </lineage>
</organism>
<dbReference type="Proteomes" id="UP000703269">
    <property type="component" value="Unassembled WGS sequence"/>
</dbReference>
<evidence type="ECO:0000313" key="3">
    <source>
        <dbReference type="Proteomes" id="UP000703269"/>
    </source>
</evidence>
<feature type="compositionally biased region" description="Basic and acidic residues" evidence="1">
    <location>
        <begin position="37"/>
        <end position="53"/>
    </location>
</feature>
<dbReference type="EMBL" id="BPQB01000161">
    <property type="protein sequence ID" value="GJF00524.1"/>
    <property type="molecule type" value="Genomic_DNA"/>
</dbReference>
<proteinExistence type="predicted"/>
<keyword evidence="3" id="KW-1185">Reference proteome</keyword>
<accession>A0A9P3GSU3</accession>
<dbReference type="AlphaFoldDB" id="A0A9P3GSU3"/>
<sequence length="82" mass="9522">MPCGSLACLLDTEEADHKMHNVSFEFHCSQQRGRELPTHQRETARCGRREARTRPRKPSGWATSLARASDVEYRSIVVYIWF</sequence>
<comment type="caution">
    <text evidence="2">The sequence shown here is derived from an EMBL/GenBank/DDBJ whole genome shotgun (WGS) entry which is preliminary data.</text>
</comment>
<evidence type="ECO:0000313" key="2">
    <source>
        <dbReference type="EMBL" id="GJF00524.1"/>
    </source>
</evidence>
<gene>
    <name evidence="2" type="ORF">PsYK624_168160</name>
</gene>
<protein>
    <submittedName>
        <fullName evidence="2">Uncharacterized protein</fullName>
    </submittedName>
</protein>